<comment type="function">
    <text evidence="8">Converts heme B (protoheme IX) to heme O by substitution of the vinyl group on carbon 2 of heme B porphyrin ring with a hydroxyethyl farnesyl side group.</text>
</comment>
<dbReference type="CDD" id="cd13957">
    <property type="entry name" value="PT_UbiA_Cox10"/>
    <property type="match status" value="1"/>
</dbReference>
<dbReference type="InterPro" id="IPR044878">
    <property type="entry name" value="UbiA_sf"/>
</dbReference>
<keyword evidence="3 8" id="KW-0812">Transmembrane</keyword>
<evidence type="ECO:0000256" key="6">
    <source>
        <dbReference type="ARBA" id="ARBA00023136"/>
    </source>
</evidence>
<dbReference type="NCBIfam" id="NF003348">
    <property type="entry name" value="PRK04375.1-1"/>
    <property type="match status" value="1"/>
</dbReference>
<feature type="transmembrane region" description="Helical" evidence="8">
    <location>
        <begin position="169"/>
        <end position="189"/>
    </location>
</feature>
<comment type="pathway">
    <text evidence="8">Porphyrin-containing compound metabolism; heme O biosynthesis; heme O from protoheme: step 1/1.</text>
</comment>
<evidence type="ECO:0000256" key="8">
    <source>
        <dbReference type="HAMAP-Rule" id="MF_00154"/>
    </source>
</evidence>
<keyword evidence="8" id="KW-1003">Cell membrane</keyword>
<organism evidence="9 10">
    <name type="scientific">Paenibacillus albiflavus</name>
    <dbReference type="NCBI Taxonomy" id="2545760"/>
    <lineage>
        <taxon>Bacteria</taxon>
        <taxon>Bacillati</taxon>
        <taxon>Bacillota</taxon>
        <taxon>Bacilli</taxon>
        <taxon>Bacillales</taxon>
        <taxon>Paenibacillaceae</taxon>
        <taxon>Paenibacillus</taxon>
    </lineage>
</organism>
<dbReference type="EC" id="2.5.1.141" evidence="8"/>
<dbReference type="InterPro" id="IPR006369">
    <property type="entry name" value="Protohaem_IX_farnesylTrfase"/>
</dbReference>
<keyword evidence="10" id="KW-1185">Reference proteome</keyword>
<feature type="transmembrane region" description="Helical" evidence="8">
    <location>
        <begin position="144"/>
        <end position="162"/>
    </location>
</feature>
<dbReference type="Proteomes" id="UP000295418">
    <property type="component" value="Unassembled WGS sequence"/>
</dbReference>
<dbReference type="GO" id="GO:0048034">
    <property type="term" value="P:heme O biosynthetic process"/>
    <property type="evidence" value="ECO:0007669"/>
    <property type="project" value="UniProtKB-UniRule"/>
</dbReference>
<name>A0A4R4EAC7_9BACL</name>
<feature type="transmembrane region" description="Helical" evidence="8">
    <location>
        <begin position="239"/>
        <end position="261"/>
    </location>
</feature>
<dbReference type="RefSeq" id="WP_132419049.1">
    <property type="nucleotide sequence ID" value="NZ_SKFG01000016.1"/>
</dbReference>
<reference evidence="9 10" key="1">
    <citation type="submission" date="2019-03" db="EMBL/GenBank/DDBJ databases">
        <authorList>
            <person name="Kim M.K.M."/>
        </authorList>
    </citation>
    <scope>NUCLEOTIDE SEQUENCE [LARGE SCALE GENOMIC DNA]</scope>
    <source>
        <strain evidence="9 10">18JY21-1</strain>
    </source>
</reference>
<keyword evidence="4 8" id="KW-1133">Transmembrane helix</keyword>
<dbReference type="NCBIfam" id="TIGR01473">
    <property type="entry name" value="cyoE_ctaB"/>
    <property type="match status" value="1"/>
</dbReference>
<comment type="subcellular location">
    <subcellularLocation>
        <location evidence="8">Cell membrane</location>
        <topology evidence="8">Multi-pass membrane protein</topology>
    </subcellularLocation>
    <subcellularLocation>
        <location evidence="1">Membrane</location>
        <topology evidence="1">Multi-pass membrane protein</topology>
    </subcellularLocation>
</comment>
<dbReference type="PANTHER" id="PTHR43448:SF2">
    <property type="entry name" value="PROTOHEME IX FARNESYLTRANSFERASE, MITOCHONDRIAL"/>
    <property type="match status" value="1"/>
</dbReference>
<keyword evidence="6 8" id="KW-0472">Membrane</keyword>
<dbReference type="GO" id="GO:0005886">
    <property type="term" value="C:plasma membrane"/>
    <property type="evidence" value="ECO:0007669"/>
    <property type="project" value="UniProtKB-SubCell"/>
</dbReference>
<evidence type="ECO:0000313" key="9">
    <source>
        <dbReference type="EMBL" id="TCZ75860.1"/>
    </source>
</evidence>
<dbReference type="InterPro" id="IPR000537">
    <property type="entry name" value="UbiA_prenyltransferase"/>
</dbReference>
<gene>
    <name evidence="9" type="primary">cyoE</name>
    <name evidence="8" type="synonym">ctaB</name>
    <name evidence="9" type="ORF">E0485_15915</name>
</gene>
<dbReference type="UniPathway" id="UPA00834">
    <property type="reaction ID" value="UER00712"/>
</dbReference>
<dbReference type="HAMAP" id="MF_00154">
    <property type="entry name" value="CyoE_CtaB"/>
    <property type="match status" value="1"/>
</dbReference>
<dbReference type="PROSITE" id="PS00943">
    <property type="entry name" value="UBIA"/>
    <property type="match status" value="1"/>
</dbReference>
<evidence type="ECO:0000256" key="4">
    <source>
        <dbReference type="ARBA" id="ARBA00022989"/>
    </source>
</evidence>
<sequence length="323" mass="35505">MDKTISMDEAASEAIEGMSNSLEEAAAHGEVKQRATIKDYYRLTKPGIVISNSIATFAGFWIASGKHIDSWLVLFCSLVGTALVMACGTVLNNYLDRDMDAKMARTSKRALPSGLMKPSVVLTYGIVLGIVGLTMLFFGTTMLAALFAILGLFIYVWIYTAWFKRTSTWSTFVGAFSGAMPPVIGYYSLDNTPGVAGALILFAFLFLWQPPHFWALGIMRTEDYRAAGFPLLPVVKGAVVTKLAMMRYIVIIVPVSILLTVYGYTGIFYLIGATVLGLAWAIIGFIGLKNENEEKWAKKMFLFSINYLTILLLLMILDTVKVG</sequence>
<evidence type="ECO:0000256" key="7">
    <source>
        <dbReference type="ARBA" id="ARBA00047690"/>
    </source>
</evidence>
<comment type="catalytic activity">
    <reaction evidence="7 8">
        <text>heme b + (2E,6E)-farnesyl diphosphate + H2O = Fe(II)-heme o + diphosphate</text>
        <dbReference type="Rhea" id="RHEA:28070"/>
        <dbReference type="ChEBI" id="CHEBI:15377"/>
        <dbReference type="ChEBI" id="CHEBI:33019"/>
        <dbReference type="ChEBI" id="CHEBI:60344"/>
        <dbReference type="ChEBI" id="CHEBI:60530"/>
        <dbReference type="ChEBI" id="CHEBI:175763"/>
        <dbReference type="EC" id="2.5.1.141"/>
    </reaction>
</comment>
<dbReference type="NCBIfam" id="NF003349">
    <property type="entry name" value="PRK04375.1-2"/>
    <property type="match status" value="1"/>
</dbReference>
<comment type="similarity">
    <text evidence="8">Belongs to the UbiA prenyltransferase family. Protoheme IX farnesyltransferase subfamily.</text>
</comment>
<dbReference type="AlphaFoldDB" id="A0A4R4EAC7"/>
<dbReference type="PANTHER" id="PTHR43448">
    <property type="entry name" value="PROTOHEME IX FARNESYLTRANSFERASE, MITOCHONDRIAL"/>
    <property type="match status" value="1"/>
</dbReference>
<keyword evidence="5 8" id="KW-0350">Heme biosynthesis</keyword>
<feature type="transmembrane region" description="Helical" evidence="8">
    <location>
        <begin position="47"/>
        <end position="64"/>
    </location>
</feature>
<evidence type="ECO:0000256" key="5">
    <source>
        <dbReference type="ARBA" id="ARBA00023133"/>
    </source>
</evidence>
<protein>
    <recommendedName>
        <fullName evidence="8">Protoheme IX farnesyltransferase</fullName>
        <ecNumber evidence="8">2.5.1.141</ecNumber>
    </recommendedName>
    <alternativeName>
        <fullName evidence="8">Heme B farnesyltransferase</fullName>
    </alternativeName>
    <alternativeName>
        <fullName evidence="8">Heme O synthase</fullName>
    </alternativeName>
</protein>
<dbReference type="Pfam" id="PF01040">
    <property type="entry name" value="UbiA"/>
    <property type="match status" value="1"/>
</dbReference>
<comment type="caution">
    <text evidence="9">The sequence shown here is derived from an EMBL/GenBank/DDBJ whole genome shotgun (WGS) entry which is preliminary data.</text>
</comment>
<evidence type="ECO:0000313" key="10">
    <source>
        <dbReference type="Proteomes" id="UP000295418"/>
    </source>
</evidence>
<dbReference type="EMBL" id="SKFG01000016">
    <property type="protein sequence ID" value="TCZ75860.1"/>
    <property type="molecule type" value="Genomic_DNA"/>
</dbReference>
<feature type="transmembrane region" description="Helical" evidence="8">
    <location>
        <begin position="195"/>
        <end position="218"/>
    </location>
</feature>
<dbReference type="OrthoDB" id="9814417at2"/>
<evidence type="ECO:0000256" key="3">
    <source>
        <dbReference type="ARBA" id="ARBA00022692"/>
    </source>
</evidence>
<feature type="transmembrane region" description="Helical" evidence="8">
    <location>
        <begin position="300"/>
        <end position="317"/>
    </location>
</feature>
<evidence type="ECO:0000256" key="1">
    <source>
        <dbReference type="ARBA" id="ARBA00004141"/>
    </source>
</evidence>
<evidence type="ECO:0000256" key="2">
    <source>
        <dbReference type="ARBA" id="ARBA00022679"/>
    </source>
</evidence>
<dbReference type="GO" id="GO:0008495">
    <property type="term" value="F:protoheme IX farnesyltransferase activity"/>
    <property type="evidence" value="ECO:0007669"/>
    <property type="project" value="UniProtKB-UniRule"/>
</dbReference>
<feature type="transmembrane region" description="Helical" evidence="8">
    <location>
        <begin position="115"/>
        <end position="138"/>
    </location>
</feature>
<accession>A0A4R4EAC7</accession>
<keyword evidence="2 8" id="KW-0808">Transferase</keyword>
<feature type="transmembrane region" description="Helical" evidence="8">
    <location>
        <begin position="70"/>
        <end position="95"/>
    </location>
</feature>
<dbReference type="Gene3D" id="1.10.357.140">
    <property type="entry name" value="UbiA prenyltransferase"/>
    <property type="match status" value="1"/>
</dbReference>
<proteinExistence type="inferred from homology"/>
<dbReference type="InterPro" id="IPR030470">
    <property type="entry name" value="UbiA_prenylTrfase_CS"/>
</dbReference>
<feature type="transmembrane region" description="Helical" evidence="8">
    <location>
        <begin position="267"/>
        <end position="288"/>
    </location>
</feature>
<comment type="miscellaneous">
    <text evidence="8">Carbon 2 of the heme B porphyrin ring is defined according to the Fischer nomenclature.</text>
</comment>
<comment type="subunit">
    <text evidence="8">Interacts with CtaA.</text>
</comment>